<dbReference type="InterPro" id="IPR049278">
    <property type="entry name" value="MS_channel_C"/>
</dbReference>
<dbReference type="Pfam" id="PF00924">
    <property type="entry name" value="MS_channel_2nd"/>
    <property type="match status" value="1"/>
</dbReference>
<gene>
    <name evidence="11" type="primary">mscS_2</name>
    <name evidence="11" type="ORF">CRYO30217_01726</name>
</gene>
<accession>A0A916JLX2</accession>
<evidence type="ECO:0000256" key="7">
    <source>
        <dbReference type="SAM" id="Phobius"/>
    </source>
</evidence>
<protein>
    <submittedName>
        <fullName evidence="11">Small-conductance mechanosensitive channel</fullName>
    </submittedName>
</protein>
<dbReference type="Pfam" id="PF21082">
    <property type="entry name" value="MS_channel_3rd"/>
    <property type="match status" value="1"/>
</dbReference>
<dbReference type="SUPFAM" id="SSF82861">
    <property type="entry name" value="Mechanosensitive channel protein MscS (YggB), transmembrane region"/>
    <property type="match status" value="1"/>
</dbReference>
<reference evidence="11" key="1">
    <citation type="submission" date="2021-04" db="EMBL/GenBank/DDBJ databases">
        <authorList>
            <person name="Rodrigo-Torres L."/>
            <person name="Arahal R. D."/>
            <person name="Lucena T."/>
        </authorList>
    </citation>
    <scope>NUCLEOTIDE SEQUENCE</scope>
    <source>
        <strain evidence="11">AS29M-1</strain>
    </source>
</reference>
<evidence type="ECO:0000256" key="4">
    <source>
        <dbReference type="ARBA" id="ARBA00022692"/>
    </source>
</evidence>
<comment type="subcellular location">
    <subcellularLocation>
        <location evidence="1">Cell membrane</location>
        <topology evidence="1">Multi-pass membrane protein</topology>
    </subcellularLocation>
</comment>
<comment type="similarity">
    <text evidence="2">Belongs to the MscS (TC 1.A.23) family.</text>
</comment>
<dbReference type="SUPFAM" id="SSF82689">
    <property type="entry name" value="Mechanosensitive channel protein MscS (YggB), C-terminal domain"/>
    <property type="match status" value="1"/>
</dbReference>
<keyword evidence="6 7" id="KW-0472">Membrane</keyword>
<evidence type="ECO:0000256" key="1">
    <source>
        <dbReference type="ARBA" id="ARBA00004651"/>
    </source>
</evidence>
<organism evidence="11 12">
    <name type="scientific">Parvicella tangerina</name>
    <dbReference type="NCBI Taxonomy" id="2829795"/>
    <lineage>
        <taxon>Bacteria</taxon>
        <taxon>Pseudomonadati</taxon>
        <taxon>Bacteroidota</taxon>
        <taxon>Flavobacteriia</taxon>
        <taxon>Flavobacteriales</taxon>
        <taxon>Parvicellaceae</taxon>
        <taxon>Parvicella</taxon>
    </lineage>
</organism>
<dbReference type="Proteomes" id="UP000683507">
    <property type="component" value="Chromosome"/>
</dbReference>
<dbReference type="InterPro" id="IPR006685">
    <property type="entry name" value="MscS_channel_2nd"/>
</dbReference>
<dbReference type="Pfam" id="PF21088">
    <property type="entry name" value="MS_channel_1st"/>
    <property type="match status" value="1"/>
</dbReference>
<evidence type="ECO:0000259" key="10">
    <source>
        <dbReference type="Pfam" id="PF21088"/>
    </source>
</evidence>
<dbReference type="PANTHER" id="PTHR30221">
    <property type="entry name" value="SMALL-CONDUCTANCE MECHANOSENSITIVE CHANNEL"/>
    <property type="match status" value="1"/>
</dbReference>
<name>A0A916JLX2_9FLAO</name>
<dbReference type="KEGG" id="ptan:CRYO30217_01726"/>
<dbReference type="InterPro" id="IPR010920">
    <property type="entry name" value="LSM_dom_sf"/>
</dbReference>
<dbReference type="InterPro" id="IPR023408">
    <property type="entry name" value="MscS_beta-dom_sf"/>
</dbReference>
<evidence type="ECO:0000256" key="5">
    <source>
        <dbReference type="ARBA" id="ARBA00022989"/>
    </source>
</evidence>
<dbReference type="SUPFAM" id="SSF50182">
    <property type="entry name" value="Sm-like ribonucleoproteins"/>
    <property type="match status" value="1"/>
</dbReference>
<dbReference type="Gene3D" id="3.30.70.100">
    <property type="match status" value="1"/>
</dbReference>
<feature type="domain" description="Mechanosensitive ion channel MscS" evidence="8">
    <location>
        <begin position="109"/>
        <end position="175"/>
    </location>
</feature>
<dbReference type="GO" id="GO:0008381">
    <property type="term" value="F:mechanosensitive monoatomic ion channel activity"/>
    <property type="evidence" value="ECO:0007669"/>
    <property type="project" value="InterPro"/>
</dbReference>
<dbReference type="InterPro" id="IPR008910">
    <property type="entry name" value="MSC_TM_helix"/>
</dbReference>
<dbReference type="Gene3D" id="1.10.287.1260">
    <property type="match status" value="1"/>
</dbReference>
<evidence type="ECO:0000256" key="3">
    <source>
        <dbReference type="ARBA" id="ARBA00022475"/>
    </source>
</evidence>
<dbReference type="InterPro" id="IPR049142">
    <property type="entry name" value="MS_channel_1st"/>
</dbReference>
<evidence type="ECO:0000256" key="6">
    <source>
        <dbReference type="ARBA" id="ARBA00023136"/>
    </source>
</evidence>
<evidence type="ECO:0000313" key="11">
    <source>
        <dbReference type="EMBL" id="CAG5081780.1"/>
    </source>
</evidence>
<evidence type="ECO:0000259" key="9">
    <source>
        <dbReference type="Pfam" id="PF21082"/>
    </source>
</evidence>
<dbReference type="InterPro" id="IPR045275">
    <property type="entry name" value="MscS_archaea/bacteria_type"/>
</dbReference>
<feature type="domain" description="Mechanosensitive ion channel MscS C-terminal" evidence="9">
    <location>
        <begin position="183"/>
        <end position="267"/>
    </location>
</feature>
<keyword evidence="5 7" id="KW-1133">Transmembrane helix</keyword>
<sequence>MKIFDSALDKLNNWLDLLVANIPNIIAAIVVFILSFFISKWISKWSKKALNRFSQNEAVNKLLAKMIAVLIVVAGIFAALGILHLDKTVTSLLAGAGVAGLAVGLAFQDPILNIISGIIMSFRKPFNIGDTVESNNFNGIIKGISLRSMVIETFTGEDVVIPNKLVIQNPLVNYTLNPLRRIDLECGVAYDSDLEKVEEVALKAIKKIDGLYESKKPQVFWGEFANSSINFTLMFWIEEPVQPSYLLAKSQAIKYIKKAFDENHIEIPFPIRTVKLEQQ</sequence>
<dbReference type="GO" id="GO:0005886">
    <property type="term" value="C:plasma membrane"/>
    <property type="evidence" value="ECO:0007669"/>
    <property type="project" value="UniProtKB-SubCell"/>
</dbReference>
<evidence type="ECO:0000313" key="12">
    <source>
        <dbReference type="Proteomes" id="UP000683507"/>
    </source>
</evidence>
<feature type="transmembrane region" description="Helical" evidence="7">
    <location>
        <begin position="89"/>
        <end position="107"/>
    </location>
</feature>
<evidence type="ECO:0000259" key="8">
    <source>
        <dbReference type="Pfam" id="PF00924"/>
    </source>
</evidence>
<dbReference type="EMBL" id="OU015584">
    <property type="protein sequence ID" value="CAG5081780.1"/>
    <property type="molecule type" value="Genomic_DNA"/>
</dbReference>
<feature type="domain" description="Mechanosensitive ion channel transmembrane helices 2/3" evidence="10">
    <location>
        <begin position="65"/>
        <end position="108"/>
    </location>
</feature>
<dbReference type="InterPro" id="IPR011014">
    <property type="entry name" value="MscS_channel_TM-2"/>
</dbReference>
<dbReference type="RefSeq" id="WP_258541914.1">
    <property type="nucleotide sequence ID" value="NZ_OU015584.1"/>
</dbReference>
<keyword evidence="4 7" id="KW-0812">Transmembrane</keyword>
<dbReference type="PANTHER" id="PTHR30221:SF1">
    <property type="entry name" value="SMALL-CONDUCTANCE MECHANOSENSITIVE CHANNEL"/>
    <property type="match status" value="1"/>
</dbReference>
<dbReference type="Gene3D" id="2.30.30.60">
    <property type="match status" value="1"/>
</dbReference>
<feature type="transmembrane region" description="Helical" evidence="7">
    <location>
        <begin position="20"/>
        <end position="42"/>
    </location>
</feature>
<dbReference type="AlphaFoldDB" id="A0A916JLX2"/>
<keyword evidence="12" id="KW-1185">Reference proteome</keyword>
<keyword evidence="3" id="KW-1003">Cell membrane</keyword>
<dbReference type="InterPro" id="IPR011066">
    <property type="entry name" value="MscS_channel_C_sf"/>
</dbReference>
<evidence type="ECO:0000256" key="2">
    <source>
        <dbReference type="ARBA" id="ARBA00008017"/>
    </source>
</evidence>
<dbReference type="Pfam" id="PF05552">
    <property type="entry name" value="MS_channel_1st_1"/>
    <property type="match status" value="1"/>
</dbReference>
<proteinExistence type="inferred from homology"/>
<feature type="transmembrane region" description="Helical" evidence="7">
    <location>
        <begin position="62"/>
        <end position="83"/>
    </location>
</feature>